<dbReference type="InterPro" id="IPR011990">
    <property type="entry name" value="TPR-like_helical_dom_sf"/>
</dbReference>
<gene>
    <name evidence="3" type="ORF">ACAOBT_LOCUS13180</name>
</gene>
<dbReference type="GO" id="GO:0005634">
    <property type="term" value="C:nucleus"/>
    <property type="evidence" value="ECO:0007669"/>
    <property type="project" value="UniProtKB-SubCell"/>
</dbReference>
<protein>
    <recommendedName>
        <fullName evidence="5">Tetratricopeptide repeat protein</fullName>
    </recommendedName>
</protein>
<evidence type="ECO:0000256" key="1">
    <source>
        <dbReference type="ARBA" id="ARBA00004123"/>
    </source>
</evidence>
<accession>A0A9P0KNM9</accession>
<organism evidence="3 4">
    <name type="scientific">Acanthoscelides obtectus</name>
    <name type="common">Bean weevil</name>
    <name type="synonym">Bruchus obtectus</name>
    <dbReference type="NCBI Taxonomy" id="200917"/>
    <lineage>
        <taxon>Eukaryota</taxon>
        <taxon>Metazoa</taxon>
        <taxon>Ecdysozoa</taxon>
        <taxon>Arthropoda</taxon>
        <taxon>Hexapoda</taxon>
        <taxon>Insecta</taxon>
        <taxon>Pterygota</taxon>
        <taxon>Neoptera</taxon>
        <taxon>Endopterygota</taxon>
        <taxon>Coleoptera</taxon>
        <taxon>Polyphaga</taxon>
        <taxon>Cucujiformia</taxon>
        <taxon>Chrysomeloidea</taxon>
        <taxon>Chrysomelidae</taxon>
        <taxon>Bruchinae</taxon>
        <taxon>Bruchini</taxon>
        <taxon>Acanthoscelides</taxon>
    </lineage>
</organism>
<keyword evidence="2" id="KW-0539">Nucleus</keyword>
<dbReference type="InterPro" id="IPR033053">
    <property type="entry name" value="Hir3/CABIN1"/>
</dbReference>
<dbReference type="PANTHER" id="PTHR15502:SF7">
    <property type="entry name" value="CALCINEURIN-BINDING PROTEIN CABIN-1"/>
    <property type="match status" value="1"/>
</dbReference>
<sequence length="127" mass="14764">MLKIRALNRESSSDEDTPVIRREAQEEIALELYNKALRLQNNGDYEESESILLQLIEENIPQLENNGGLPKSMSTLRYSCHVNIGNIYLKQDKVSDALEKFLLVCPFERLFVLSRDFYYQLKYAETA</sequence>
<comment type="subcellular location">
    <subcellularLocation>
        <location evidence="1">Nucleus</location>
    </subcellularLocation>
</comment>
<keyword evidence="4" id="KW-1185">Reference proteome</keyword>
<dbReference type="Proteomes" id="UP001152888">
    <property type="component" value="Unassembled WGS sequence"/>
</dbReference>
<dbReference type="SUPFAM" id="SSF48452">
    <property type="entry name" value="TPR-like"/>
    <property type="match status" value="1"/>
</dbReference>
<dbReference type="EMBL" id="CAKOFQ010006871">
    <property type="protein sequence ID" value="CAH1978509.1"/>
    <property type="molecule type" value="Genomic_DNA"/>
</dbReference>
<reference evidence="3" key="1">
    <citation type="submission" date="2022-03" db="EMBL/GenBank/DDBJ databases">
        <authorList>
            <person name="Sayadi A."/>
        </authorList>
    </citation>
    <scope>NUCLEOTIDE SEQUENCE</scope>
</reference>
<dbReference type="PANTHER" id="PTHR15502">
    <property type="entry name" value="CALCINEURIN-BINDING PROTEIN CABIN 1-RELATED"/>
    <property type="match status" value="1"/>
</dbReference>
<evidence type="ECO:0000313" key="4">
    <source>
        <dbReference type="Proteomes" id="UP001152888"/>
    </source>
</evidence>
<dbReference type="GO" id="GO:0031491">
    <property type="term" value="F:nucleosome binding"/>
    <property type="evidence" value="ECO:0007669"/>
    <property type="project" value="TreeGrafter"/>
</dbReference>
<dbReference type="AlphaFoldDB" id="A0A9P0KNM9"/>
<comment type="caution">
    <text evidence="3">The sequence shown here is derived from an EMBL/GenBank/DDBJ whole genome shotgun (WGS) entry which is preliminary data.</text>
</comment>
<evidence type="ECO:0000313" key="3">
    <source>
        <dbReference type="EMBL" id="CAH1978509.1"/>
    </source>
</evidence>
<dbReference type="OrthoDB" id="77564at2759"/>
<dbReference type="Gene3D" id="1.25.40.10">
    <property type="entry name" value="Tetratricopeptide repeat domain"/>
    <property type="match status" value="1"/>
</dbReference>
<dbReference type="GO" id="GO:0006325">
    <property type="term" value="P:chromatin organization"/>
    <property type="evidence" value="ECO:0007669"/>
    <property type="project" value="InterPro"/>
</dbReference>
<evidence type="ECO:0000256" key="2">
    <source>
        <dbReference type="ARBA" id="ARBA00023242"/>
    </source>
</evidence>
<evidence type="ECO:0008006" key="5">
    <source>
        <dbReference type="Google" id="ProtNLM"/>
    </source>
</evidence>
<name>A0A9P0KNM9_ACAOB</name>
<proteinExistence type="predicted"/>